<reference evidence="1 2" key="1">
    <citation type="submission" date="2018-11" db="EMBL/GenBank/DDBJ databases">
        <authorList>
            <consortium name="Pathogen Informatics"/>
        </authorList>
    </citation>
    <scope>NUCLEOTIDE SEQUENCE [LARGE SCALE GENOMIC DNA]</scope>
    <source>
        <strain evidence="1 2">MHpl1</strain>
    </source>
</reference>
<dbReference type="AlphaFoldDB" id="A0A3P7XN70"/>
<evidence type="ECO:0000313" key="1">
    <source>
        <dbReference type="EMBL" id="VDO31218.1"/>
    </source>
</evidence>
<keyword evidence="2" id="KW-1185">Reference proteome</keyword>
<sequence length="47" mass="5462">MDHIRDDIISERFKVTPIPDKMRDLASGGSPVTCVETKQCWFNWPQL</sequence>
<dbReference type="EMBL" id="UZAF01016618">
    <property type="protein sequence ID" value="VDO31218.1"/>
    <property type="molecule type" value="Genomic_DNA"/>
</dbReference>
<gene>
    <name evidence="1" type="ORF">HPLM_LOCUS7197</name>
</gene>
<dbReference type="Proteomes" id="UP000268014">
    <property type="component" value="Unassembled WGS sequence"/>
</dbReference>
<proteinExistence type="predicted"/>
<accession>A0A3P7XN70</accession>
<protein>
    <submittedName>
        <fullName evidence="1">Uncharacterized protein</fullName>
    </submittedName>
</protein>
<evidence type="ECO:0000313" key="2">
    <source>
        <dbReference type="Proteomes" id="UP000268014"/>
    </source>
</evidence>
<organism evidence="1 2">
    <name type="scientific">Haemonchus placei</name>
    <name type="common">Barber's pole worm</name>
    <dbReference type="NCBI Taxonomy" id="6290"/>
    <lineage>
        <taxon>Eukaryota</taxon>
        <taxon>Metazoa</taxon>
        <taxon>Ecdysozoa</taxon>
        <taxon>Nematoda</taxon>
        <taxon>Chromadorea</taxon>
        <taxon>Rhabditida</taxon>
        <taxon>Rhabditina</taxon>
        <taxon>Rhabditomorpha</taxon>
        <taxon>Strongyloidea</taxon>
        <taxon>Trichostrongylidae</taxon>
        <taxon>Haemonchus</taxon>
    </lineage>
</organism>
<name>A0A3P7XN70_HAEPC</name>